<reference evidence="1" key="1">
    <citation type="submission" date="2020-11" db="EMBL/GenBank/DDBJ databases">
        <title>Sequencing the genomes of 1000 actinobacteria strains.</title>
        <authorList>
            <person name="Klenk H.-P."/>
        </authorList>
    </citation>
    <scope>NUCLEOTIDE SEQUENCE</scope>
    <source>
        <strain evidence="1">DSM 45356</strain>
    </source>
</reference>
<gene>
    <name evidence="1" type="ORF">IW245_002307</name>
</gene>
<dbReference type="RefSeq" id="WP_197003140.1">
    <property type="nucleotide sequence ID" value="NZ_BONS01000001.1"/>
</dbReference>
<evidence type="ECO:0008006" key="3">
    <source>
        <dbReference type="Google" id="ProtNLM"/>
    </source>
</evidence>
<protein>
    <recommendedName>
        <fullName evidence="3">DUF262 domain-containing protein</fullName>
    </recommendedName>
</protein>
<name>A0A8J7G9A7_9ACTN</name>
<dbReference type="EMBL" id="JADOUF010000001">
    <property type="protein sequence ID" value="MBG6136113.1"/>
    <property type="molecule type" value="Genomic_DNA"/>
</dbReference>
<accession>A0A8J7G9A7</accession>
<dbReference type="AlphaFoldDB" id="A0A8J7G9A7"/>
<organism evidence="1 2">
    <name type="scientific">Longispora fulva</name>
    <dbReference type="NCBI Taxonomy" id="619741"/>
    <lineage>
        <taxon>Bacteria</taxon>
        <taxon>Bacillati</taxon>
        <taxon>Actinomycetota</taxon>
        <taxon>Actinomycetes</taxon>
        <taxon>Micromonosporales</taxon>
        <taxon>Micromonosporaceae</taxon>
        <taxon>Longispora</taxon>
    </lineage>
</organism>
<proteinExistence type="predicted"/>
<sequence>MGQGRRPGRHAPVTDQALRLIDSIGRGWPIGTLIVYGPYPEEGLVLDGRHRLTTIADSLHAPLAGDPRPDSGSEMYWDLTDTTGQATRHSPTIDGRPSSWWLVRTLTSTLALLTHGRTSPPTTSTSSSRLSTSAAWLWTRGCRSFTCRPEGRQTR</sequence>
<keyword evidence="2" id="KW-1185">Reference proteome</keyword>
<dbReference type="Proteomes" id="UP000622552">
    <property type="component" value="Unassembled WGS sequence"/>
</dbReference>
<comment type="caution">
    <text evidence="1">The sequence shown here is derived from an EMBL/GenBank/DDBJ whole genome shotgun (WGS) entry which is preliminary data.</text>
</comment>
<evidence type="ECO:0000313" key="2">
    <source>
        <dbReference type="Proteomes" id="UP000622552"/>
    </source>
</evidence>
<evidence type="ECO:0000313" key="1">
    <source>
        <dbReference type="EMBL" id="MBG6136113.1"/>
    </source>
</evidence>